<name>A0A6B9J1J3_9CAUD</name>
<dbReference type="Proteomes" id="UP000436513">
    <property type="component" value="Segment"/>
</dbReference>
<evidence type="ECO:0000313" key="1">
    <source>
        <dbReference type="EMBL" id="QGZ14047.1"/>
    </source>
</evidence>
<sequence length="74" mass="8488">MSSKSVCEPKVSVKPMKLSDGSTDFYVSIQVEDREITPHKHKIKGRAEYDVANWNYLFFGGEKPFILDFNTESN</sequence>
<gene>
    <name evidence="1" type="ORF">RL38J1_131</name>
</gene>
<protein>
    <submittedName>
        <fullName evidence="1">Uncharacterized protein</fullName>
    </submittedName>
</protein>
<dbReference type="EMBL" id="MN549360">
    <property type="protein sequence ID" value="QGZ14047.1"/>
    <property type="molecule type" value="Genomic_DNA"/>
</dbReference>
<evidence type="ECO:0000313" key="2">
    <source>
        <dbReference type="Proteomes" id="UP000436513"/>
    </source>
</evidence>
<proteinExistence type="predicted"/>
<reference evidence="1 2" key="1">
    <citation type="submission" date="2019-10" db="EMBL/GenBank/DDBJ databases">
        <title>Complete genome sequence of bacteriophage vB_RLeM_RL38JI.</title>
        <authorList>
            <person name="Gunathilake D."/>
            <person name="Bhat S."/>
            <person name="Yost C.K."/>
            <person name="Hynes M.F."/>
        </authorList>
    </citation>
    <scope>NUCLEOTIDE SEQUENCE [LARGE SCALE GENOMIC DNA]</scope>
</reference>
<organism evidence="1 2">
    <name type="scientific">Rhizobium phage RL38J1</name>
    <dbReference type="NCBI Taxonomy" id="2663232"/>
    <lineage>
        <taxon>Viruses</taxon>
        <taxon>Duplodnaviria</taxon>
        <taxon>Heunggongvirae</taxon>
        <taxon>Uroviricota</taxon>
        <taxon>Caudoviricetes</taxon>
        <taxon>Pootjesviridae</taxon>
        <taxon>Innesvirus</taxon>
        <taxon>Innesvirus RL38J1</taxon>
    </lineage>
</organism>
<keyword evidence="2" id="KW-1185">Reference proteome</keyword>
<accession>A0A6B9J1J3</accession>